<proteinExistence type="predicted"/>
<dbReference type="GO" id="GO:0003700">
    <property type="term" value="F:DNA-binding transcription factor activity"/>
    <property type="evidence" value="ECO:0007669"/>
    <property type="project" value="TreeGrafter"/>
</dbReference>
<dbReference type="EMBL" id="FNTF01000002">
    <property type="protein sequence ID" value="SEB73916.1"/>
    <property type="molecule type" value="Genomic_DNA"/>
</dbReference>
<evidence type="ECO:0000313" key="3">
    <source>
        <dbReference type="Proteomes" id="UP000183114"/>
    </source>
</evidence>
<dbReference type="Proteomes" id="UP000183114">
    <property type="component" value="Unassembled WGS sequence"/>
</dbReference>
<feature type="domain" description="Cyclic nucleotide-binding" evidence="1">
    <location>
        <begin position="151"/>
        <end position="248"/>
    </location>
</feature>
<name>A0A1H4LTC2_9PSED</name>
<evidence type="ECO:0000259" key="1">
    <source>
        <dbReference type="PROSITE" id="PS50042"/>
    </source>
</evidence>
<reference evidence="2 3" key="1">
    <citation type="submission" date="2016-10" db="EMBL/GenBank/DDBJ databases">
        <authorList>
            <person name="de Groot N.N."/>
        </authorList>
    </citation>
    <scope>NUCLEOTIDE SEQUENCE [LARGE SCALE GENOMIC DNA]</scope>
    <source>
        <strain evidence="2 3">BS3655</strain>
    </source>
</reference>
<gene>
    <name evidence="2" type="ORF">SAMN04490185_0130</name>
</gene>
<dbReference type="AlphaFoldDB" id="A0A1H4LTC2"/>
<protein>
    <submittedName>
        <fullName evidence="2">Cyclic nucleotide-binding domain-containing protein</fullName>
    </submittedName>
</protein>
<accession>A0A1H4LTC2</accession>
<dbReference type="PANTHER" id="PTHR24567:SF74">
    <property type="entry name" value="HTH-TYPE TRANSCRIPTIONAL REGULATOR ARCR"/>
    <property type="match status" value="1"/>
</dbReference>
<dbReference type="SMART" id="SM00100">
    <property type="entry name" value="cNMP"/>
    <property type="match status" value="1"/>
</dbReference>
<dbReference type="SUPFAM" id="SSF51206">
    <property type="entry name" value="cAMP-binding domain-like"/>
    <property type="match status" value="1"/>
</dbReference>
<evidence type="ECO:0000313" key="2">
    <source>
        <dbReference type="EMBL" id="SEB73916.1"/>
    </source>
</evidence>
<dbReference type="InterPro" id="IPR000595">
    <property type="entry name" value="cNMP-bd_dom"/>
</dbReference>
<dbReference type="PROSITE" id="PS50042">
    <property type="entry name" value="CNMP_BINDING_3"/>
    <property type="match status" value="1"/>
</dbReference>
<dbReference type="Gene3D" id="2.60.120.10">
    <property type="entry name" value="Jelly Rolls"/>
    <property type="match status" value="1"/>
</dbReference>
<dbReference type="RefSeq" id="WP_074870927.1">
    <property type="nucleotide sequence ID" value="NZ_FNTF01000002.1"/>
</dbReference>
<dbReference type="InterPro" id="IPR050397">
    <property type="entry name" value="Env_Response_Regulators"/>
</dbReference>
<sequence>MYLLGEQPAYADALINRLQHIPVRLLEGLMPCGPSLEFAAVDDLGVLLPGNQLFMLENGLLHGSIDDRALFYLHEGDLIGLRQGTELPRCRFRSDSPLALMPYLRSEFFQHIYADLERSELFLQYMTGQAVLLSDAVVRLKKPEFRSTNGFQRVASGEVLIRQGDEPDQVFVLIDGHAEAFVDGHKVGDIPKDEIFGAMAVFTGEKRNASVITSEASTVMLIPKDQFLSLTQSNPKIAHSLIESMARRIDLLNEQIIQLSSLTPQAETQ</sequence>
<dbReference type="GO" id="GO:0005829">
    <property type="term" value="C:cytosol"/>
    <property type="evidence" value="ECO:0007669"/>
    <property type="project" value="TreeGrafter"/>
</dbReference>
<dbReference type="Pfam" id="PF00027">
    <property type="entry name" value="cNMP_binding"/>
    <property type="match status" value="1"/>
</dbReference>
<dbReference type="InterPro" id="IPR014710">
    <property type="entry name" value="RmlC-like_jellyroll"/>
</dbReference>
<dbReference type="PANTHER" id="PTHR24567">
    <property type="entry name" value="CRP FAMILY TRANSCRIPTIONAL REGULATORY PROTEIN"/>
    <property type="match status" value="1"/>
</dbReference>
<dbReference type="CDD" id="cd00038">
    <property type="entry name" value="CAP_ED"/>
    <property type="match status" value="1"/>
</dbReference>
<organism evidence="2 3">
    <name type="scientific">Pseudomonas frederiksbergensis</name>
    <dbReference type="NCBI Taxonomy" id="104087"/>
    <lineage>
        <taxon>Bacteria</taxon>
        <taxon>Pseudomonadati</taxon>
        <taxon>Pseudomonadota</taxon>
        <taxon>Gammaproteobacteria</taxon>
        <taxon>Pseudomonadales</taxon>
        <taxon>Pseudomonadaceae</taxon>
        <taxon>Pseudomonas</taxon>
    </lineage>
</organism>
<dbReference type="InterPro" id="IPR018490">
    <property type="entry name" value="cNMP-bd_dom_sf"/>
</dbReference>